<dbReference type="OrthoDB" id="5137249at2"/>
<dbReference type="Proteomes" id="UP000249524">
    <property type="component" value="Unassembled WGS sequence"/>
</dbReference>
<dbReference type="InterPro" id="IPR003838">
    <property type="entry name" value="ABC3_permease_C"/>
</dbReference>
<dbReference type="EMBL" id="QFYS01000012">
    <property type="protein sequence ID" value="RAK62352.1"/>
    <property type="molecule type" value="Genomic_DNA"/>
</dbReference>
<evidence type="ECO:0000256" key="7">
    <source>
        <dbReference type="SAM" id="Phobius"/>
    </source>
</evidence>
<keyword evidence="3" id="KW-1003">Cell membrane</keyword>
<name>A0A328B4J6_9CAUL</name>
<keyword evidence="4 7" id="KW-0812">Transmembrane</keyword>
<organism evidence="10 11">
    <name type="scientific">Phenylobacterium kunshanense</name>
    <dbReference type="NCBI Taxonomy" id="1445034"/>
    <lineage>
        <taxon>Bacteria</taxon>
        <taxon>Pseudomonadati</taxon>
        <taxon>Pseudomonadota</taxon>
        <taxon>Alphaproteobacteria</taxon>
        <taxon>Caulobacterales</taxon>
        <taxon>Caulobacteraceae</taxon>
        <taxon>Phenylobacterium</taxon>
    </lineage>
</organism>
<evidence type="ECO:0000256" key="5">
    <source>
        <dbReference type="ARBA" id="ARBA00022989"/>
    </source>
</evidence>
<evidence type="ECO:0000256" key="1">
    <source>
        <dbReference type="ARBA" id="ARBA00004651"/>
    </source>
</evidence>
<dbReference type="PROSITE" id="PS51257">
    <property type="entry name" value="PROKAR_LIPOPROTEIN"/>
    <property type="match status" value="1"/>
</dbReference>
<feature type="transmembrane region" description="Helical" evidence="7">
    <location>
        <begin position="435"/>
        <end position="456"/>
    </location>
</feature>
<feature type="transmembrane region" description="Helical" evidence="7">
    <location>
        <begin position="751"/>
        <end position="772"/>
    </location>
</feature>
<reference evidence="10 11" key="1">
    <citation type="submission" date="2018-05" db="EMBL/GenBank/DDBJ databases">
        <authorList>
            <person name="Lanie J.A."/>
            <person name="Ng W.-L."/>
            <person name="Kazmierczak K.M."/>
            <person name="Andrzejewski T.M."/>
            <person name="Davidsen T.M."/>
            <person name="Wayne K.J."/>
            <person name="Tettelin H."/>
            <person name="Glass J.I."/>
            <person name="Rusch D."/>
            <person name="Podicherti R."/>
            <person name="Tsui H.-C.T."/>
            <person name="Winkler M.E."/>
        </authorList>
    </citation>
    <scope>NUCLEOTIDE SEQUENCE [LARGE SCALE GENOMIC DNA]</scope>
    <source>
        <strain evidence="10 11">BUT-10</strain>
    </source>
</reference>
<protein>
    <submittedName>
        <fullName evidence="10">ABC transporter permease</fullName>
    </submittedName>
</protein>
<evidence type="ECO:0000256" key="2">
    <source>
        <dbReference type="ARBA" id="ARBA00005236"/>
    </source>
</evidence>
<keyword evidence="6 7" id="KW-0472">Membrane</keyword>
<comment type="caution">
    <text evidence="10">The sequence shown here is derived from an EMBL/GenBank/DDBJ whole genome shotgun (WGS) entry which is preliminary data.</text>
</comment>
<evidence type="ECO:0000256" key="4">
    <source>
        <dbReference type="ARBA" id="ARBA00022692"/>
    </source>
</evidence>
<dbReference type="Pfam" id="PF12704">
    <property type="entry name" value="MacB_PCD"/>
    <property type="match status" value="1"/>
</dbReference>
<feature type="transmembrane region" description="Helical" evidence="7">
    <location>
        <begin position="661"/>
        <end position="684"/>
    </location>
</feature>
<gene>
    <name evidence="10" type="ORF">DJ019_19685</name>
</gene>
<evidence type="ECO:0000259" key="8">
    <source>
        <dbReference type="Pfam" id="PF02687"/>
    </source>
</evidence>
<feature type="transmembrane region" description="Helical" evidence="7">
    <location>
        <begin position="271"/>
        <end position="292"/>
    </location>
</feature>
<feature type="domain" description="ABC3 transporter permease C-terminal" evidence="8">
    <location>
        <begin position="663"/>
        <end position="776"/>
    </location>
</feature>
<comment type="subcellular location">
    <subcellularLocation>
        <location evidence="1">Cell membrane</location>
        <topology evidence="1">Multi-pass membrane protein</topology>
    </subcellularLocation>
</comment>
<feature type="transmembrane region" description="Helical" evidence="7">
    <location>
        <begin position="363"/>
        <end position="383"/>
    </location>
</feature>
<feature type="transmembrane region" description="Helical" evidence="7">
    <location>
        <begin position="320"/>
        <end position="343"/>
    </location>
</feature>
<dbReference type="GO" id="GO:0044874">
    <property type="term" value="P:lipoprotein localization to outer membrane"/>
    <property type="evidence" value="ECO:0007669"/>
    <property type="project" value="TreeGrafter"/>
</dbReference>
<evidence type="ECO:0000313" key="10">
    <source>
        <dbReference type="EMBL" id="RAK62352.1"/>
    </source>
</evidence>
<dbReference type="Pfam" id="PF02687">
    <property type="entry name" value="FtsX"/>
    <property type="match status" value="2"/>
</dbReference>
<feature type="transmembrane region" description="Helical" evidence="7">
    <location>
        <begin position="705"/>
        <end position="731"/>
    </location>
</feature>
<comment type="similarity">
    <text evidence="2">Belongs to the ABC-4 integral membrane protein family. LolC/E subfamily.</text>
</comment>
<keyword evidence="11" id="KW-1185">Reference proteome</keyword>
<evidence type="ECO:0000256" key="6">
    <source>
        <dbReference type="ARBA" id="ARBA00023136"/>
    </source>
</evidence>
<dbReference type="InterPro" id="IPR051447">
    <property type="entry name" value="Lipoprotein-release_system"/>
</dbReference>
<feature type="domain" description="MacB-like periplasmic core" evidence="9">
    <location>
        <begin position="27"/>
        <end position="236"/>
    </location>
</feature>
<evidence type="ECO:0000313" key="11">
    <source>
        <dbReference type="Proteomes" id="UP000249524"/>
    </source>
</evidence>
<sequence>MRPAPLDRKLARDLWRLKWQVMAIGLLVACGVAVAVMSFSAQQALGEAQRAFYAESRFADVFAQAKRIPVSRVRDLARLEGVTAVDGRIVEAGLMDVPGLARPATARLVSLPDDDRGALDRVRLVAGRMPDPRRVDEALALRTFMDAAGVRLGDRLTAVIEGRAFTFTIVGAALSPEYVYVPAPQSMMPDDAHQAVIWAPRPAVEQATGMNGAVNAIALRLAPGASAEAVIQQLDRTLARYGGRSAYARADQPSHAFLDAELKELSTSASILPPIFLIVAAALVHLTMTRLVEAEREQIGLLKAFGYGDREATAPYLRMAAVIGLFGAAGGGLAGGLLAAAVVEQYREYFRFPVLEIRFHWGAFAGAAAVAVGATLAGSVAAVRRAAALSPAIAMQPLRPTAYREGVLDRIVRDGAVDQATRIIARNLERFPLRATFAIAGLASSLALLVGTQFLFDSIDRIVEQAYYRSQRWSEAIGFAEARSIAAIGAVRRLPGVFAAEPVRAVSARIKASGREDRIRIVGVEPDASFQRPLDGLDRPVPIKGHGLVISEALAARLGLQPGESARIEVVDGSGPTADVPITGLARDYSGFTAYMDRRALNRLMGEGDVANGAQLLVAADQRPAFYSAIERTPQIIGSSSRDETVAGWRQAMAEAFRVMIMFYVSFAAAIAFGVAYNTSRIALSERSRDLATLRVLGFGQGECAYILVGELAVLALVATPIGVIGGQALAHGLVLAYSRDEMRLPEVISARSYGISIVAYLSAVILAAAMVGRRIWGFDLVAVLKTRE</sequence>
<dbReference type="PANTHER" id="PTHR30489">
    <property type="entry name" value="LIPOPROTEIN-RELEASING SYSTEM TRANSMEMBRANE PROTEIN LOLE"/>
    <property type="match status" value="1"/>
</dbReference>
<keyword evidence="5 7" id="KW-1133">Transmembrane helix</keyword>
<dbReference type="PANTHER" id="PTHR30489:SF0">
    <property type="entry name" value="LIPOPROTEIN-RELEASING SYSTEM TRANSMEMBRANE PROTEIN LOLE"/>
    <property type="match status" value="1"/>
</dbReference>
<feature type="domain" description="ABC3 transporter permease C-terminal" evidence="8">
    <location>
        <begin position="275"/>
        <end position="391"/>
    </location>
</feature>
<proteinExistence type="inferred from homology"/>
<dbReference type="GO" id="GO:0098797">
    <property type="term" value="C:plasma membrane protein complex"/>
    <property type="evidence" value="ECO:0007669"/>
    <property type="project" value="TreeGrafter"/>
</dbReference>
<dbReference type="AlphaFoldDB" id="A0A328B4J6"/>
<accession>A0A328B4J6</accession>
<evidence type="ECO:0000259" key="9">
    <source>
        <dbReference type="Pfam" id="PF12704"/>
    </source>
</evidence>
<dbReference type="RefSeq" id="WP_111278356.1">
    <property type="nucleotide sequence ID" value="NZ_QFYS01000012.1"/>
</dbReference>
<feature type="transmembrane region" description="Helical" evidence="7">
    <location>
        <begin position="21"/>
        <end position="41"/>
    </location>
</feature>
<dbReference type="InterPro" id="IPR025857">
    <property type="entry name" value="MacB_PCD"/>
</dbReference>
<evidence type="ECO:0000256" key="3">
    <source>
        <dbReference type="ARBA" id="ARBA00022475"/>
    </source>
</evidence>